<proteinExistence type="predicted"/>
<dbReference type="Proteomes" id="UP000019275">
    <property type="component" value="Unassembled WGS sequence"/>
</dbReference>
<evidence type="ECO:0000313" key="6">
    <source>
        <dbReference type="Proteomes" id="UP000019275"/>
    </source>
</evidence>
<evidence type="ECO:0000313" key="5">
    <source>
        <dbReference type="EMBL" id="EWH13292.1"/>
    </source>
</evidence>
<reference evidence="5 6" key="1">
    <citation type="journal article" date="2014" name="Genome Announc.">
        <title>Draft Genome Sequence of the Carrageenan-Degrading Bacterium Cellulophaga sp. Strain KL-A, Isolated from Decaying Marine Algae.</title>
        <authorList>
            <person name="Shan D."/>
            <person name="Ying J."/>
            <person name="Li X."/>
            <person name="Gao Z."/>
            <person name="Wei G."/>
            <person name="Shao Z."/>
        </authorList>
    </citation>
    <scope>NUCLEOTIDE SEQUENCE [LARGE SCALE GENOMIC DNA]</scope>
    <source>
        <strain evidence="5 6">KL-A</strain>
    </source>
</reference>
<comment type="caution">
    <text evidence="5">The sequence shown here is derived from an EMBL/GenBank/DDBJ whole genome shotgun (WGS) entry which is preliminary data.</text>
</comment>
<evidence type="ECO:0000256" key="4">
    <source>
        <dbReference type="SAM" id="SignalP"/>
    </source>
</evidence>
<evidence type="ECO:0000256" key="3">
    <source>
        <dbReference type="ARBA" id="ARBA00023237"/>
    </source>
</evidence>
<dbReference type="RefSeq" id="WP_034645596.1">
    <property type="nucleotide sequence ID" value="NZ_ARZX01000012.1"/>
</dbReference>
<dbReference type="Gene3D" id="2.40.170.20">
    <property type="entry name" value="TonB-dependent receptor, beta-barrel domain"/>
    <property type="match status" value="1"/>
</dbReference>
<feature type="chain" id="PRO_5047318533" evidence="4">
    <location>
        <begin position="19"/>
        <end position="910"/>
    </location>
</feature>
<dbReference type="SUPFAM" id="SSF56935">
    <property type="entry name" value="Porins"/>
    <property type="match status" value="1"/>
</dbReference>
<name>A0ABP3B7H8_9FLAO</name>
<feature type="signal peptide" evidence="4">
    <location>
        <begin position="1"/>
        <end position="18"/>
    </location>
</feature>
<evidence type="ECO:0000256" key="2">
    <source>
        <dbReference type="ARBA" id="ARBA00023136"/>
    </source>
</evidence>
<dbReference type="InterPro" id="IPR036942">
    <property type="entry name" value="Beta-barrel_TonB_sf"/>
</dbReference>
<sequence>MRLFINILSLLFAVNIVAAQGKYTIKATVEDPQKKSLQLAGTVDIQNTNSTTSIINNAFKISVNKGNYIIKITVKDYSIVKLPITITNDNIDLGTIYLQKDITVEKVDNLITLTDAALSEEETSTITSGLLQATRDVFLSRAAFDFGQAFFRVRGYDSKYSKVLINGIAMNNISDGRPQWNNWGGLNDVTRNQEFTYGLQPAKYSFGGILGTTNINTQPSKMRPGTRVSFSAANRTYTGRVMTTHTSSTNKKGITYSISASRRWAKQGYLNGTLYDAYSVFGALEYKLNSKNTLLATAIAATNRRGRSSAVTEEVFLLKGRKYNPYWGLQNNKIRNSRERKITQPILMFNHIYTTTNTTINTGVSYKFGPHKKSRLGYYNAPNPDATYYRYLPSFYINSPIGANFESAETARQSFIKNSQINWGNIYNANNTYEDAKASYVLYNDVVDDKTITFNSTANITLNKHFTIDSGILYKNLSAKNYAIIDDLLGAEYHLDIDTFSNTSNDVNGNNNKTNNQIFSYNYNLTASNLNAFAQIKATYKKWYASLAINTNTISYQRNGLFKNERYPETSIGKSNKVNFNALNFKGSFTYKINGRHWVNGKFALIKKPPTIQNTFINPRENNAVVNNIKNQTIRTGDVNYFIRLPKLTGRVSAFYSLFNDETDVNFFFVESGIGSDFVQEVVTGIDKKHKGIEIGLEYELSSAVKVTGVAAIADYTYNNNPNVAINFDTTNNDENAINLEGYSNLGESNIKNYKLAQGPQKAIAIGLEYRDPKYWWISGSANFLGNNYANISTITRTRSFYLNPDTNEPFTDATPENVNKLLAQNKMKDFYLLNIVGGKSWIINGKYVSVFASVNNVFDTVFKTGGYEQSRNGNYGQMKQDNLSTSPSFGTKYWYGYGRTYFLNLAISF</sequence>
<keyword evidence="5" id="KW-0675">Receptor</keyword>
<keyword evidence="6" id="KW-1185">Reference proteome</keyword>
<accession>A0ABP3B7H8</accession>
<protein>
    <submittedName>
        <fullName evidence="5">TonB-dependent receptor</fullName>
    </submittedName>
</protein>
<evidence type="ECO:0000256" key="1">
    <source>
        <dbReference type="ARBA" id="ARBA00004442"/>
    </source>
</evidence>
<gene>
    <name evidence="5" type="ORF">KLA_10223</name>
</gene>
<comment type="subcellular location">
    <subcellularLocation>
        <location evidence="1">Cell outer membrane</location>
    </subcellularLocation>
</comment>
<organism evidence="5 6">
    <name type="scientific">Cellulophaga geojensis KL-A</name>
    <dbReference type="NCBI Taxonomy" id="1328323"/>
    <lineage>
        <taxon>Bacteria</taxon>
        <taxon>Pseudomonadati</taxon>
        <taxon>Bacteroidota</taxon>
        <taxon>Flavobacteriia</taxon>
        <taxon>Flavobacteriales</taxon>
        <taxon>Flavobacteriaceae</taxon>
        <taxon>Cellulophaga</taxon>
    </lineage>
</organism>
<keyword evidence="3" id="KW-0998">Cell outer membrane</keyword>
<keyword evidence="4" id="KW-0732">Signal</keyword>
<keyword evidence="2" id="KW-0472">Membrane</keyword>
<dbReference type="EMBL" id="ARZX01000012">
    <property type="protein sequence ID" value="EWH13292.1"/>
    <property type="molecule type" value="Genomic_DNA"/>
</dbReference>